<dbReference type="PANTHER" id="PTHR45913">
    <property type="entry name" value="EPM2A-INTERACTING PROTEIN 1"/>
    <property type="match status" value="1"/>
</dbReference>
<dbReference type="AlphaFoldDB" id="A0A0V1G2M8"/>
<evidence type="ECO:0000313" key="2">
    <source>
        <dbReference type="Proteomes" id="UP000054995"/>
    </source>
</evidence>
<name>A0A0V1G2M8_TRIPS</name>
<keyword evidence="2" id="KW-1185">Reference proteome</keyword>
<dbReference type="EMBL" id="JYDT01000007">
    <property type="protein sequence ID" value="KRY92354.1"/>
    <property type="molecule type" value="Genomic_DNA"/>
</dbReference>
<sequence>MMHQIRLRDGVEVSQCVVCLDTLSNDALQPTQLQWHLHYRHPELSEKPVEYFYAKRDSLSQMRLDKKGTYNQKTAKAVKVSYEKTMLVAKNKKLHTIGGNLVKLCIVNAVKILLGDDMAKQF</sequence>
<proteinExistence type="predicted"/>
<dbReference type="Proteomes" id="UP000054995">
    <property type="component" value="Unassembled WGS sequence"/>
</dbReference>
<evidence type="ECO:0000313" key="1">
    <source>
        <dbReference type="EMBL" id="KRY92354.1"/>
    </source>
</evidence>
<dbReference type="OrthoDB" id="1101576at2759"/>
<accession>A0A0V1G2M8</accession>
<gene>
    <name evidence="1" type="primary">SCAND3</name>
    <name evidence="1" type="ORF">T4D_1369</name>
</gene>
<dbReference type="PANTHER" id="PTHR45913:SF22">
    <property type="entry name" value="SCAN BOX DOMAIN-CONTAINING PROTEIN"/>
    <property type="match status" value="1"/>
</dbReference>
<reference evidence="1 2" key="1">
    <citation type="submission" date="2015-01" db="EMBL/GenBank/DDBJ databases">
        <title>Evolution of Trichinella species and genotypes.</title>
        <authorList>
            <person name="Korhonen P.K."/>
            <person name="Edoardo P."/>
            <person name="Giuseppe L.R."/>
            <person name="Gasser R.B."/>
        </authorList>
    </citation>
    <scope>NUCLEOTIDE SEQUENCE [LARGE SCALE GENOMIC DNA]</scope>
    <source>
        <strain evidence="1">ISS470</strain>
    </source>
</reference>
<protein>
    <submittedName>
        <fullName evidence="1">SCAN domain-containing protein 3</fullName>
    </submittedName>
</protein>
<organism evidence="1 2">
    <name type="scientific">Trichinella pseudospiralis</name>
    <name type="common">Parasitic roundworm</name>
    <dbReference type="NCBI Taxonomy" id="6337"/>
    <lineage>
        <taxon>Eukaryota</taxon>
        <taxon>Metazoa</taxon>
        <taxon>Ecdysozoa</taxon>
        <taxon>Nematoda</taxon>
        <taxon>Enoplea</taxon>
        <taxon>Dorylaimia</taxon>
        <taxon>Trichinellida</taxon>
        <taxon>Trichinellidae</taxon>
        <taxon>Trichinella</taxon>
    </lineage>
</organism>
<comment type="caution">
    <text evidence="1">The sequence shown here is derived from an EMBL/GenBank/DDBJ whole genome shotgun (WGS) entry which is preliminary data.</text>
</comment>